<gene>
    <name evidence="5" type="ORF">SCLAV_p0626</name>
</gene>
<reference evidence="5 6" key="1">
    <citation type="journal article" date="2010" name="Genome Biol. Evol.">
        <title>The sequence of a 1.8-mb bacterial linear plasmid reveals a rich evolutionary reservoir of secondary metabolic pathways.</title>
        <authorList>
            <person name="Medema M.H."/>
            <person name="Trefzer A."/>
            <person name="Kovalchuk A."/>
            <person name="van den Berg M."/>
            <person name="Mueller U."/>
            <person name="Heijne W."/>
            <person name="Wu L."/>
            <person name="Alam M.T."/>
            <person name="Ronning C.M."/>
            <person name="Nierman W.C."/>
            <person name="Bovenberg R.A.L."/>
            <person name="Breitling R."/>
            <person name="Takano E."/>
        </authorList>
    </citation>
    <scope>NUCLEOTIDE SEQUENCE [LARGE SCALE GENOMIC DNA]</scope>
    <source>
        <strain evidence="6">ATCC 27064 / DSM 738 / JCM 4710 / NBRC 13307 / NCIMB 12785 / NRRL 3585 / VKM Ac-602</strain>
        <plasmid evidence="5">pSCL4</plasmid>
    </source>
</reference>
<sequence>MTVDAADAPGRRERKKQRTRDALARAALELFTTKGFEATTVDEIAEAVDVSQRTFYRYYPAKEDVAFAVQAISEDHFVEALRARPAHEAPFEAMRNAMLAAWDTIEEAVGEVVPVELHMRTYQVIESTPALLAVRIRRSLETEEKIARILAAREGLDLDTDPRPRIAVAAFGSAMQVADRIWNARGDHSREAIRAIAADCLDQLRPAVAESWRT</sequence>
<dbReference type="Pfam" id="PF00440">
    <property type="entry name" value="TetR_N"/>
    <property type="match status" value="1"/>
</dbReference>
<dbReference type="InterPro" id="IPR050109">
    <property type="entry name" value="HTH-type_TetR-like_transc_reg"/>
</dbReference>
<dbReference type="RefSeq" id="WP_003955193.1">
    <property type="nucleotide sequence ID" value="NZ_CM000914.1"/>
</dbReference>
<name>B5GTP5_STRCL</name>
<keyword evidence="5" id="KW-0614">Plasmid</keyword>
<keyword evidence="2 4" id="KW-0238">DNA-binding</keyword>
<dbReference type="GO" id="GO:0003700">
    <property type="term" value="F:DNA-binding transcription factor activity"/>
    <property type="evidence" value="ECO:0007669"/>
    <property type="project" value="TreeGrafter"/>
</dbReference>
<evidence type="ECO:0000313" key="5">
    <source>
        <dbReference type="EMBL" id="EFG04113.2"/>
    </source>
</evidence>
<dbReference type="PANTHER" id="PTHR30055:SF238">
    <property type="entry name" value="MYCOFACTOCIN BIOSYNTHESIS TRANSCRIPTIONAL REGULATOR MFTR-RELATED"/>
    <property type="match status" value="1"/>
</dbReference>
<dbReference type="SUPFAM" id="SSF46689">
    <property type="entry name" value="Homeodomain-like"/>
    <property type="match status" value="1"/>
</dbReference>
<keyword evidence="3" id="KW-0804">Transcription</keyword>
<dbReference type="OrthoDB" id="8688418at2"/>
<keyword evidence="1" id="KW-0805">Transcription regulation</keyword>
<accession>B5GTP5</accession>
<proteinExistence type="predicted"/>
<dbReference type="Gene3D" id="1.10.10.60">
    <property type="entry name" value="Homeodomain-like"/>
    <property type="match status" value="1"/>
</dbReference>
<dbReference type="eggNOG" id="COG1309">
    <property type="taxonomic scope" value="Bacteria"/>
</dbReference>
<evidence type="ECO:0000256" key="1">
    <source>
        <dbReference type="ARBA" id="ARBA00023015"/>
    </source>
</evidence>
<dbReference type="PANTHER" id="PTHR30055">
    <property type="entry name" value="HTH-TYPE TRANSCRIPTIONAL REGULATOR RUTR"/>
    <property type="match status" value="1"/>
</dbReference>
<evidence type="ECO:0000256" key="4">
    <source>
        <dbReference type="PROSITE-ProRule" id="PRU00335"/>
    </source>
</evidence>
<dbReference type="Pfam" id="PF17754">
    <property type="entry name" value="TetR_C_14"/>
    <property type="match status" value="1"/>
</dbReference>
<dbReference type="EMBL" id="CM000914">
    <property type="protein sequence ID" value="EFG04113.2"/>
    <property type="molecule type" value="Genomic_DNA"/>
</dbReference>
<dbReference type="Proteomes" id="UP000002357">
    <property type="component" value="Plasmid pSCL4"/>
</dbReference>
<dbReference type="InterPro" id="IPR001647">
    <property type="entry name" value="HTH_TetR"/>
</dbReference>
<keyword evidence="6" id="KW-1185">Reference proteome</keyword>
<dbReference type="PROSITE" id="PS50977">
    <property type="entry name" value="HTH_TETR_2"/>
    <property type="match status" value="1"/>
</dbReference>
<dbReference type="InterPro" id="IPR041347">
    <property type="entry name" value="MftR_C"/>
</dbReference>
<protein>
    <submittedName>
        <fullName evidence="5">Putative TetR-family transcriptional regulator</fullName>
    </submittedName>
</protein>
<dbReference type="Gene3D" id="1.10.357.10">
    <property type="entry name" value="Tetracycline Repressor, domain 2"/>
    <property type="match status" value="1"/>
</dbReference>
<dbReference type="GeneID" id="93733754"/>
<organism evidence="5 6">
    <name type="scientific">Streptomyces clavuligerus</name>
    <dbReference type="NCBI Taxonomy" id="1901"/>
    <lineage>
        <taxon>Bacteria</taxon>
        <taxon>Bacillati</taxon>
        <taxon>Actinomycetota</taxon>
        <taxon>Actinomycetes</taxon>
        <taxon>Kitasatosporales</taxon>
        <taxon>Streptomycetaceae</taxon>
        <taxon>Streptomyces</taxon>
    </lineage>
</organism>
<feature type="DNA-binding region" description="H-T-H motif" evidence="4">
    <location>
        <begin position="40"/>
        <end position="59"/>
    </location>
</feature>
<evidence type="ECO:0000256" key="3">
    <source>
        <dbReference type="ARBA" id="ARBA00023163"/>
    </source>
</evidence>
<dbReference type="PRINTS" id="PR00455">
    <property type="entry name" value="HTHTETR"/>
</dbReference>
<geneLocation type="plasmid" evidence="5 6">
    <name>pSCL4</name>
</geneLocation>
<evidence type="ECO:0000256" key="2">
    <source>
        <dbReference type="ARBA" id="ARBA00023125"/>
    </source>
</evidence>
<dbReference type="InterPro" id="IPR009057">
    <property type="entry name" value="Homeodomain-like_sf"/>
</dbReference>
<dbReference type="AlphaFoldDB" id="B5GTP5"/>
<dbReference type="GO" id="GO:0000976">
    <property type="term" value="F:transcription cis-regulatory region binding"/>
    <property type="evidence" value="ECO:0007669"/>
    <property type="project" value="TreeGrafter"/>
</dbReference>
<evidence type="ECO:0000313" key="6">
    <source>
        <dbReference type="Proteomes" id="UP000002357"/>
    </source>
</evidence>